<accession>A0A4Y2DKK3</accession>
<evidence type="ECO:0000256" key="1">
    <source>
        <dbReference type="SAM" id="MobiDB-lite"/>
    </source>
</evidence>
<dbReference type="AlphaFoldDB" id="A0A4Y2DKK3"/>
<gene>
    <name evidence="2" type="ORF">AVEN_237302_1</name>
</gene>
<sequence>MMLTFIMGSPNVPKGIRLCGGDQSPSSYLTVQEEFGPDIPLSRVCKDLLLAVPQRASIDESGSHQDSVRSGKTEMKDEEPTKKTNEGTVPLDE</sequence>
<feature type="compositionally biased region" description="Basic and acidic residues" evidence="1">
    <location>
        <begin position="57"/>
        <end position="85"/>
    </location>
</feature>
<comment type="caution">
    <text evidence="2">The sequence shown here is derived from an EMBL/GenBank/DDBJ whole genome shotgun (WGS) entry which is preliminary data.</text>
</comment>
<name>A0A4Y2DKK3_ARAVE</name>
<feature type="region of interest" description="Disordered" evidence="1">
    <location>
        <begin position="55"/>
        <end position="93"/>
    </location>
</feature>
<keyword evidence="3" id="KW-1185">Reference proteome</keyword>
<dbReference type="Proteomes" id="UP000499080">
    <property type="component" value="Unassembled WGS sequence"/>
</dbReference>
<protein>
    <submittedName>
        <fullName evidence="2">Uncharacterized protein</fullName>
    </submittedName>
</protein>
<evidence type="ECO:0000313" key="2">
    <source>
        <dbReference type="EMBL" id="GBM17322.1"/>
    </source>
</evidence>
<dbReference type="EMBL" id="BGPR01000386">
    <property type="protein sequence ID" value="GBM17322.1"/>
    <property type="molecule type" value="Genomic_DNA"/>
</dbReference>
<organism evidence="2 3">
    <name type="scientific">Araneus ventricosus</name>
    <name type="common">Orbweaver spider</name>
    <name type="synonym">Epeira ventricosa</name>
    <dbReference type="NCBI Taxonomy" id="182803"/>
    <lineage>
        <taxon>Eukaryota</taxon>
        <taxon>Metazoa</taxon>
        <taxon>Ecdysozoa</taxon>
        <taxon>Arthropoda</taxon>
        <taxon>Chelicerata</taxon>
        <taxon>Arachnida</taxon>
        <taxon>Araneae</taxon>
        <taxon>Araneomorphae</taxon>
        <taxon>Entelegynae</taxon>
        <taxon>Araneoidea</taxon>
        <taxon>Araneidae</taxon>
        <taxon>Araneus</taxon>
    </lineage>
</organism>
<reference evidence="2 3" key="1">
    <citation type="journal article" date="2019" name="Sci. Rep.">
        <title>Orb-weaving spider Araneus ventricosus genome elucidates the spidroin gene catalogue.</title>
        <authorList>
            <person name="Kono N."/>
            <person name="Nakamura H."/>
            <person name="Ohtoshi R."/>
            <person name="Moran D.A.P."/>
            <person name="Shinohara A."/>
            <person name="Yoshida Y."/>
            <person name="Fujiwara M."/>
            <person name="Mori M."/>
            <person name="Tomita M."/>
            <person name="Arakawa K."/>
        </authorList>
    </citation>
    <scope>NUCLEOTIDE SEQUENCE [LARGE SCALE GENOMIC DNA]</scope>
</reference>
<proteinExistence type="predicted"/>
<evidence type="ECO:0000313" key="3">
    <source>
        <dbReference type="Proteomes" id="UP000499080"/>
    </source>
</evidence>